<dbReference type="Gene3D" id="3.80.10.10">
    <property type="entry name" value="Ribonuclease Inhibitor"/>
    <property type="match status" value="1"/>
</dbReference>
<dbReference type="Proteomes" id="UP000824469">
    <property type="component" value="Unassembled WGS sequence"/>
</dbReference>
<dbReference type="AlphaFoldDB" id="A0AA38BVZ0"/>
<dbReference type="OMA" id="MIYHACE"/>
<sequence>MKLMKELPIGFNVGEVFSSYKKESFDESRILFAYEELQPSAQEAFLDICSFFFGWEWEEVACIVGEEELESLEEGALLKRIELDEGYDVKRKVLPQIKGVWLGWNRKSFHVSAEKLDRMCGSLRVFAIGDSIIVKGKCHQQFNELRFLQVGRVPNIPFDISKLKRLTFMDDNSEENMVLNLSKKLNLSFCQDLKELPDSLEKLCSLKELDLRYCRNLNKLPAGFGELKALTNLDLTYCEILQELPGGYEKLSSLRSLSLEHCSSLIELHERIGNLASLTTLRLGGCAKLRSLPDSLGELTSLSESMSFGG</sequence>
<comment type="caution">
    <text evidence="1">The sequence shown here is derived from an EMBL/GenBank/DDBJ whole genome shotgun (WGS) entry which is preliminary data.</text>
</comment>
<dbReference type="InterPro" id="IPR001611">
    <property type="entry name" value="Leu-rich_rpt"/>
</dbReference>
<accession>A0AA38BVZ0</accession>
<dbReference type="EMBL" id="JAHRHJ020003813">
    <property type="protein sequence ID" value="KAH9290165.1"/>
    <property type="molecule type" value="Genomic_DNA"/>
</dbReference>
<evidence type="ECO:0000313" key="1">
    <source>
        <dbReference type="EMBL" id="KAH9290165.1"/>
    </source>
</evidence>
<dbReference type="PANTHER" id="PTHR47186">
    <property type="entry name" value="LEUCINE-RICH REPEAT-CONTAINING PROTEIN 57"/>
    <property type="match status" value="1"/>
</dbReference>
<protein>
    <recommendedName>
        <fullName evidence="3">Nematode resistance-like protein</fullName>
    </recommendedName>
</protein>
<dbReference type="Pfam" id="PF00560">
    <property type="entry name" value="LRR_1"/>
    <property type="match status" value="1"/>
</dbReference>
<organism evidence="1 2">
    <name type="scientific">Taxus chinensis</name>
    <name type="common">Chinese yew</name>
    <name type="synonym">Taxus wallichiana var. chinensis</name>
    <dbReference type="NCBI Taxonomy" id="29808"/>
    <lineage>
        <taxon>Eukaryota</taxon>
        <taxon>Viridiplantae</taxon>
        <taxon>Streptophyta</taxon>
        <taxon>Embryophyta</taxon>
        <taxon>Tracheophyta</taxon>
        <taxon>Spermatophyta</taxon>
        <taxon>Pinopsida</taxon>
        <taxon>Pinidae</taxon>
        <taxon>Conifers II</taxon>
        <taxon>Cupressales</taxon>
        <taxon>Taxaceae</taxon>
        <taxon>Taxus</taxon>
    </lineage>
</organism>
<reference evidence="1 2" key="1">
    <citation type="journal article" date="2021" name="Nat. Plants">
        <title>The Taxus genome provides insights into paclitaxel biosynthesis.</title>
        <authorList>
            <person name="Xiong X."/>
            <person name="Gou J."/>
            <person name="Liao Q."/>
            <person name="Li Y."/>
            <person name="Zhou Q."/>
            <person name="Bi G."/>
            <person name="Li C."/>
            <person name="Du R."/>
            <person name="Wang X."/>
            <person name="Sun T."/>
            <person name="Guo L."/>
            <person name="Liang H."/>
            <person name="Lu P."/>
            <person name="Wu Y."/>
            <person name="Zhang Z."/>
            <person name="Ro D.K."/>
            <person name="Shang Y."/>
            <person name="Huang S."/>
            <person name="Yan J."/>
        </authorList>
    </citation>
    <scope>NUCLEOTIDE SEQUENCE [LARGE SCALE GENOMIC DNA]</scope>
    <source>
        <strain evidence="1">Ta-2019</strain>
    </source>
</reference>
<dbReference type="PANTHER" id="PTHR47186:SF63">
    <property type="entry name" value="C-JID DOMAIN-CONTAINING PROTEIN"/>
    <property type="match status" value="1"/>
</dbReference>
<gene>
    <name evidence="1" type="ORF">KI387_034282</name>
</gene>
<proteinExistence type="predicted"/>
<dbReference type="SUPFAM" id="SSF52047">
    <property type="entry name" value="RNI-like"/>
    <property type="match status" value="1"/>
</dbReference>
<evidence type="ECO:0000313" key="2">
    <source>
        <dbReference type="Proteomes" id="UP000824469"/>
    </source>
</evidence>
<dbReference type="InterPro" id="IPR032675">
    <property type="entry name" value="LRR_dom_sf"/>
</dbReference>
<keyword evidence="2" id="KW-1185">Reference proteome</keyword>
<name>A0AA38BVZ0_TAXCH</name>
<evidence type="ECO:0008006" key="3">
    <source>
        <dbReference type="Google" id="ProtNLM"/>
    </source>
</evidence>